<protein>
    <submittedName>
        <fullName evidence="2">Alpha/beta hydrolase</fullName>
    </submittedName>
</protein>
<comment type="caution">
    <text evidence="2">The sequence shown here is derived from an EMBL/GenBank/DDBJ whole genome shotgun (WGS) entry which is preliminary data.</text>
</comment>
<reference evidence="3" key="1">
    <citation type="submission" date="2019-09" db="EMBL/GenBank/DDBJ databases">
        <title>Mumia zhuanghuii sp. nov. isolated from the intestinal contents of plateau pika (Ochotona curzoniae) in the Qinghai-Tibet plateau of China.</title>
        <authorList>
            <person name="Tian Z."/>
        </authorList>
    </citation>
    <scope>NUCLEOTIDE SEQUENCE [LARGE SCALE GENOMIC DNA]</scope>
    <source>
        <strain evidence="3">L-033</strain>
    </source>
</reference>
<keyword evidence="2" id="KW-0378">Hydrolase</keyword>
<dbReference type="Gene3D" id="3.40.50.1820">
    <property type="entry name" value="alpha/beta hydrolase"/>
    <property type="match status" value="1"/>
</dbReference>
<dbReference type="AlphaFoldDB" id="A0A5N0T7L4"/>
<dbReference type="EMBL" id="VYUY01000019">
    <property type="protein sequence ID" value="KAA9130728.1"/>
    <property type="molecule type" value="Genomic_DNA"/>
</dbReference>
<dbReference type="Pfam" id="PF12697">
    <property type="entry name" value="Abhydrolase_6"/>
    <property type="match status" value="1"/>
</dbReference>
<gene>
    <name evidence="2" type="ORF">F6B40_13240</name>
</gene>
<dbReference type="PANTHER" id="PTHR43689:SF8">
    <property type="entry name" value="ALPHA_BETA-HYDROLASES SUPERFAMILY PROTEIN"/>
    <property type="match status" value="1"/>
</dbReference>
<dbReference type="SUPFAM" id="SSF53474">
    <property type="entry name" value="alpha/beta-Hydrolases"/>
    <property type="match status" value="1"/>
</dbReference>
<dbReference type="InterPro" id="IPR000073">
    <property type="entry name" value="AB_hydrolase_1"/>
</dbReference>
<dbReference type="GO" id="GO:0016787">
    <property type="term" value="F:hydrolase activity"/>
    <property type="evidence" value="ECO:0007669"/>
    <property type="project" value="UniProtKB-KW"/>
</dbReference>
<organism evidence="2 3">
    <name type="scientific">Microbacterium caowuchunii</name>
    <dbReference type="NCBI Taxonomy" id="2614638"/>
    <lineage>
        <taxon>Bacteria</taxon>
        <taxon>Bacillati</taxon>
        <taxon>Actinomycetota</taxon>
        <taxon>Actinomycetes</taxon>
        <taxon>Micrococcales</taxon>
        <taxon>Microbacteriaceae</taxon>
        <taxon>Microbacterium</taxon>
    </lineage>
</organism>
<dbReference type="PANTHER" id="PTHR43689">
    <property type="entry name" value="HYDROLASE"/>
    <property type="match status" value="1"/>
</dbReference>
<dbReference type="InterPro" id="IPR029058">
    <property type="entry name" value="AB_hydrolase_fold"/>
</dbReference>
<evidence type="ECO:0000313" key="3">
    <source>
        <dbReference type="Proteomes" id="UP000326838"/>
    </source>
</evidence>
<sequence>MLELDDAFDGADWERVYLDLPGFGRTPRLGAPGGLPELADWLDRMTGELLGSTPFAVVGSSLGGLLARELAARRPDQCLGIALLAPVVDPVQHNRTLPPSVVLVEDPALIAGLSEEDAAAYTELAVVQSPENWERFRRSVLPGLRVADVRAMARLAKDYALPGLPDDRLASLERPVLIVTGRQDAVVGYQDQWALAQRLPRATYAVLDRAGHNLEIDAPDAVHDLLRHWSVQVAERPVAR</sequence>
<dbReference type="Proteomes" id="UP000326838">
    <property type="component" value="Unassembled WGS sequence"/>
</dbReference>
<accession>A0A5N0T7L4</accession>
<keyword evidence="3" id="KW-1185">Reference proteome</keyword>
<feature type="domain" description="AB hydrolase-1" evidence="1">
    <location>
        <begin position="15"/>
        <end position="224"/>
    </location>
</feature>
<evidence type="ECO:0000313" key="2">
    <source>
        <dbReference type="EMBL" id="KAA9130728.1"/>
    </source>
</evidence>
<dbReference type="PRINTS" id="PR00111">
    <property type="entry name" value="ABHYDROLASE"/>
</dbReference>
<evidence type="ECO:0000259" key="1">
    <source>
        <dbReference type="Pfam" id="PF12697"/>
    </source>
</evidence>
<proteinExistence type="predicted"/>
<name>A0A5N0T7L4_9MICO</name>